<dbReference type="Proteomes" id="UP000028999">
    <property type="component" value="Unassembled WGS sequence"/>
</dbReference>
<proteinExistence type="predicted"/>
<evidence type="ECO:0000313" key="2">
    <source>
        <dbReference type="Proteomes" id="UP000028999"/>
    </source>
</evidence>
<protein>
    <submittedName>
        <fullName evidence="1">BnaA01g24480D protein</fullName>
    </submittedName>
</protein>
<reference evidence="1 2" key="1">
    <citation type="journal article" date="2014" name="Science">
        <title>Plant genetics. Early allopolyploid evolution in the post-Neolithic Brassica napus oilseed genome.</title>
        <authorList>
            <person name="Chalhoub B."/>
            <person name="Denoeud F."/>
            <person name="Liu S."/>
            <person name="Parkin I.A."/>
            <person name="Tang H."/>
            <person name="Wang X."/>
            <person name="Chiquet J."/>
            <person name="Belcram H."/>
            <person name="Tong C."/>
            <person name="Samans B."/>
            <person name="Correa M."/>
            <person name="Da Silva C."/>
            <person name="Just J."/>
            <person name="Falentin C."/>
            <person name="Koh C.S."/>
            <person name="Le Clainche I."/>
            <person name="Bernard M."/>
            <person name="Bento P."/>
            <person name="Noel B."/>
            <person name="Labadie K."/>
            <person name="Alberti A."/>
            <person name="Charles M."/>
            <person name="Arnaud D."/>
            <person name="Guo H."/>
            <person name="Daviaud C."/>
            <person name="Alamery S."/>
            <person name="Jabbari K."/>
            <person name="Zhao M."/>
            <person name="Edger P.P."/>
            <person name="Chelaifa H."/>
            <person name="Tack D."/>
            <person name="Lassalle G."/>
            <person name="Mestiri I."/>
            <person name="Schnel N."/>
            <person name="Le Paslier M.C."/>
            <person name="Fan G."/>
            <person name="Renault V."/>
            <person name="Bayer P.E."/>
            <person name="Golicz A.A."/>
            <person name="Manoli S."/>
            <person name="Lee T.H."/>
            <person name="Thi V.H."/>
            <person name="Chalabi S."/>
            <person name="Hu Q."/>
            <person name="Fan C."/>
            <person name="Tollenaere R."/>
            <person name="Lu Y."/>
            <person name="Battail C."/>
            <person name="Shen J."/>
            <person name="Sidebottom C.H."/>
            <person name="Wang X."/>
            <person name="Canaguier A."/>
            <person name="Chauveau A."/>
            <person name="Berard A."/>
            <person name="Deniot G."/>
            <person name="Guan M."/>
            <person name="Liu Z."/>
            <person name="Sun F."/>
            <person name="Lim Y.P."/>
            <person name="Lyons E."/>
            <person name="Town C.D."/>
            <person name="Bancroft I."/>
            <person name="Wang X."/>
            <person name="Meng J."/>
            <person name="Ma J."/>
            <person name="Pires J.C."/>
            <person name="King G.J."/>
            <person name="Brunel D."/>
            <person name="Delourme R."/>
            <person name="Renard M."/>
            <person name="Aury J.M."/>
            <person name="Adams K.L."/>
            <person name="Batley J."/>
            <person name="Snowdon R.J."/>
            <person name="Tost J."/>
            <person name="Edwards D."/>
            <person name="Zhou Y."/>
            <person name="Hua W."/>
            <person name="Sharpe A.G."/>
            <person name="Paterson A.H."/>
            <person name="Guan C."/>
            <person name="Wincker P."/>
        </authorList>
    </citation>
    <scope>NUCLEOTIDE SEQUENCE [LARGE SCALE GENOMIC DNA]</scope>
    <source>
        <strain evidence="2">cv. Darmor-bzh</strain>
    </source>
</reference>
<sequence>MDSTRIKRRLFHSEIRDVVPKFHPTICKIKINYPWIPNPSRKSKSQLKTKGFKSKIMTADTIIQSLLDQGRIKTLIWRNKENDD</sequence>
<dbReference type="EMBL" id="LK032331">
    <property type="protein sequence ID" value="CDY34231.1"/>
    <property type="molecule type" value="Genomic_DNA"/>
</dbReference>
<organism evidence="1 2">
    <name type="scientific">Brassica napus</name>
    <name type="common">Rape</name>
    <dbReference type="NCBI Taxonomy" id="3708"/>
    <lineage>
        <taxon>Eukaryota</taxon>
        <taxon>Viridiplantae</taxon>
        <taxon>Streptophyta</taxon>
        <taxon>Embryophyta</taxon>
        <taxon>Tracheophyta</taxon>
        <taxon>Spermatophyta</taxon>
        <taxon>Magnoliopsida</taxon>
        <taxon>eudicotyledons</taxon>
        <taxon>Gunneridae</taxon>
        <taxon>Pentapetalae</taxon>
        <taxon>rosids</taxon>
        <taxon>malvids</taxon>
        <taxon>Brassicales</taxon>
        <taxon>Brassicaceae</taxon>
        <taxon>Brassiceae</taxon>
        <taxon>Brassica</taxon>
    </lineage>
</organism>
<dbReference type="AlphaFoldDB" id="A0A078H8X3"/>
<keyword evidence="2" id="KW-1185">Reference proteome</keyword>
<name>A0A078H8X3_BRANA</name>
<dbReference type="Gramene" id="CDY34231">
    <property type="protein sequence ID" value="CDY34231"/>
    <property type="gene ID" value="GSBRNA2T00056236001"/>
</dbReference>
<gene>
    <name evidence="1" type="primary">BnaA01g24480D</name>
    <name evidence="1" type="ORF">GSBRNA2T00056236001</name>
</gene>
<evidence type="ECO:0000313" key="1">
    <source>
        <dbReference type="EMBL" id="CDY34231.1"/>
    </source>
</evidence>
<accession>A0A078H8X3</accession>
<dbReference type="PaxDb" id="3708-A0A078H8X3"/>